<comment type="similarity">
    <text evidence="1">Belongs to the DNA polymerase delta/II small subunit family.</text>
</comment>
<comment type="caution">
    <text evidence="5">The sequence shown here is derived from an EMBL/GenBank/DDBJ whole genome shotgun (WGS) entry which is preliminary data.</text>
</comment>
<evidence type="ECO:0000259" key="4">
    <source>
        <dbReference type="Pfam" id="PF18018"/>
    </source>
</evidence>
<dbReference type="Proteomes" id="UP000786811">
    <property type="component" value="Unassembled WGS sequence"/>
</dbReference>
<keyword evidence="6" id="KW-1185">Reference proteome</keyword>
<evidence type="ECO:0000313" key="5">
    <source>
        <dbReference type="EMBL" id="CAG5087954.1"/>
    </source>
</evidence>
<dbReference type="PANTHER" id="PTHR10416:SF0">
    <property type="entry name" value="DNA POLYMERASE DELTA SUBUNIT 2"/>
    <property type="match status" value="1"/>
</dbReference>
<dbReference type="GO" id="GO:0043625">
    <property type="term" value="C:delta DNA polymerase complex"/>
    <property type="evidence" value="ECO:0007669"/>
    <property type="project" value="TreeGrafter"/>
</dbReference>
<dbReference type="GO" id="GO:0006271">
    <property type="term" value="P:DNA strand elongation involved in DNA replication"/>
    <property type="evidence" value="ECO:0007669"/>
    <property type="project" value="TreeGrafter"/>
</dbReference>
<evidence type="ECO:0000259" key="3">
    <source>
        <dbReference type="Pfam" id="PF04042"/>
    </source>
</evidence>
<dbReference type="AlphaFoldDB" id="A0A8J2MJM4"/>
<name>A0A8J2MJM4_COTCN</name>
<dbReference type="InterPro" id="IPR040663">
    <property type="entry name" value="DNA_pol_D_N"/>
</dbReference>
<evidence type="ECO:0000256" key="2">
    <source>
        <dbReference type="ARBA" id="ARBA00022705"/>
    </source>
</evidence>
<sequence length="447" mass="49827">MVKNYSSSVSIDSNKEPQVFTRDTVDCQDLGSNFLQKTKDYAKQFFYVYSCRLQELRSILEDKVSKKWPELENLEDDKCIVIGTLFKHQAWKPSILRELSDEIEESGVIPERRAHYASEKDQVFLEDEMLRIKVVGDVDLSGIVTGVVCAVLGKTLDDGSFKIEDWCFPGCPPHQDLPSAASGKLLLVSGLDLASETNNLARHLLLEWISGMAGSSEAQKEAASIINVVIAGNSIKTTDSENQHSRGLMGTKALEIASSRELSIGVSKLDKLLTEMLNYCSVTLMPGQFDPSNVMLPQKPIHRLLLRESKGFENLRGVNNPWSGVVGNRLICGSSGQPIEDIMRVIGDSEATALQWLEKTLEWRHFCPTAPDTLPSYPFHDKDLFIMQQCPDIYFAGNTDKFETKIWKAEDDKPVRLICVPKFSTTSTAVLVDLKTLDVTPVSFGIN</sequence>
<accession>A0A8J2MJM4</accession>
<dbReference type="PANTHER" id="PTHR10416">
    <property type="entry name" value="DNA POLYMERASE DELTA SUBUNIT 2"/>
    <property type="match status" value="1"/>
</dbReference>
<dbReference type="InterPro" id="IPR007185">
    <property type="entry name" value="DNA_pol_a/d/e_bsu"/>
</dbReference>
<protein>
    <submittedName>
        <fullName evidence="5">Similar to Pol31: DNA polymerase delta subunit 2 (Drosophila melanogaster)</fullName>
    </submittedName>
</protein>
<feature type="domain" description="DNA polymerase alpha/delta/epsilon subunit B" evidence="3">
    <location>
        <begin position="186"/>
        <end position="402"/>
    </location>
</feature>
<dbReference type="Pfam" id="PF04042">
    <property type="entry name" value="DNA_pol_E_B"/>
    <property type="match status" value="1"/>
</dbReference>
<dbReference type="Gene3D" id="3.60.21.50">
    <property type="match status" value="1"/>
</dbReference>
<evidence type="ECO:0000256" key="1">
    <source>
        <dbReference type="ARBA" id="ARBA00006035"/>
    </source>
</evidence>
<dbReference type="EMBL" id="CAJNRD030001119">
    <property type="protein sequence ID" value="CAG5087954.1"/>
    <property type="molecule type" value="Genomic_DNA"/>
</dbReference>
<dbReference type="GO" id="GO:0003677">
    <property type="term" value="F:DNA binding"/>
    <property type="evidence" value="ECO:0007669"/>
    <property type="project" value="InterPro"/>
</dbReference>
<dbReference type="Gene3D" id="2.40.50.430">
    <property type="match status" value="1"/>
</dbReference>
<evidence type="ECO:0000313" key="6">
    <source>
        <dbReference type="Proteomes" id="UP000786811"/>
    </source>
</evidence>
<dbReference type="InterPro" id="IPR024826">
    <property type="entry name" value="DNA_pol_delta/II_ssu"/>
</dbReference>
<gene>
    <name evidence="5" type="ORF">HICCMSTLAB_LOCUS4658</name>
</gene>
<dbReference type="OrthoDB" id="3763at2759"/>
<proteinExistence type="inferred from homology"/>
<reference evidence="5" key="1">
    <citation type="submission" date="2021-04" db="EMBL/GenBank/DDBJ databases">
        <authorList>
            <person name="Chebbi M.A.C M."/>
        </authorList>
    </citation>
    <scope>NUCLEOTIDE SEQUENCE</scope>
</reference>
<feature type="domain" description="DNA polymerase delta subunit OB-fold" evidence="4">
    <location>
        <begin position="44"/>
        <end position="166"/>
    </location>
</feature>
<dbReference type="Pfam" id="PF18018">
    <property type="entry name" value="DNA_pol_D_N"/>
    <property type="match status" value="1"/>
</dbReference>
<keyword evidence="2" id="KW-0235">DNA replication</keyword>
<organism evidence="5 6">
    <name type="scientific">Cotesia congregata</name>
    <name type="common">Parasitoid wasp</name>
    <name type="synonym">Apanteles congregatus</name>
    <dbReference type="NCBI Taxonomy" id="51543"/>
    <lineage>
        <taxon>Eukaryota</taxon>
        <taxon>Metazoa</taxon>
        <taxon>Ecdysozoa</taxon>
        <taxon>Arthropoda</taxon>
        <taxon>Hexapoda</taxon>
        <taxon>Insecta</taxon>
        <taxon>Pterygota</taxon>
        <taxon>Neoptera</taxon>
        <taxon>Endopterygota</taxon>
        <taxon>Hymenoptera</taxon>
        <taxon>Apocrita</taxon>
        <taxon>Ichneumonoidea</taxon>
        <taxon>Braconidae</taxon>
        <taxon>Microgastrinae</taxon>
        <taxon>Cotesia</taxon>
    </lineage>
</organism>